<dbReference type="Gene3D" id="3.40.50.880">
    <property type="match status" value="1"/>
</dbReference>
<dbReference type="InterPro" id="IPR017926">
    <property type="entry name" value="GATASE"/>
</dbReference>
<dbReference type="EMBL" id="RSCK01000062">
    <property type="protein sequence ID" value="RUT07413.1"/>
    <property type="molecule type" value="Genomic_DNA"/>
</dbReference>
<comment type="caution">
    <text evidence="2">The sequence shown here is derived from an EMBL/GenBank/DDBJ whole genome shotgun (WGS) entry which is preliminary data.</text>
</comment>
<sequence length="241" mass="27291">MNLLAIQNHRLAPLGVLEECLSNRNVQMETIVPTEGDLLPKRSHSFGGLLILGGIMNAEDDDRYPYLPQVVELVRSFSAERKPILGVCLGAQLIARAFGKRVYPHEAIELGFAPLYPVGAAIADDPLLKNYSDSIHLMQWHFDTFDLPDNATLLMTGKACRNQIYRIHHNIYGFQCHLEVNEAILQSWLAEGKEYLQQNHPDFPEQLASQVEMYLARSKAFCREICHAWLDLVEVQTHANV</sequence>
<organism evidence="2 3">
    <name type="scientific">Chroococcidiopsis cubana SAG 39.79</name>
    <dbReference type="NCBI Taxonomy" id="388085"/>
    <lineage>
        <taxon>Bacteria</taxon>
        <taxon>Bacillati</taxon>
        <taxon>Cyanobacteriota</taxon>
        <taxon>Cyanophyceae</taxon>
        <taxon>Chroococcidiopsidales</taxon>
        <taxon>Chroococcidiopsidaceae</taxon>
        <taxon>Chroococcidiopsis</taxon>
    </lineage>
</organism>
<gene>
    <name evidence="2" type="ORF">DSM107010_50920</name>
</gene>
<dbReference type="PROSITE" id="PS51273">
    <property type="entry name" value="GATASE_TYPE_1"/>
    <property type="match status" value="1"/>
</dbReference>
<dbReference type="AlphaFoldDB" id="A0AB37UDS6"/>
<dbReference type="InterPro" id="IPR029062">
    <property type="entry name" value="Class_I_gatase-like"/>
</dbReference>
<dbReference type="PANTHER" id="PTHR42695:SF5">
    <property type="entry name" value="GLUTAMINE AMIDOTRANSFERASE YLR126C-RELATED"/>
    <property type="match status" value="1"/>
</dbReference>
<feature type="domain" description="Glutamine amidotransferase" evidence="1">
    <location>
        <begin position="18"/>
        <end position="181"/>
    </location>
</feature>
<evidence type="ECO:0000313" key="2">
    <source>
        <dbReference type="EMBL" id="RUT07413.1"/>
    </source>
</evidence>
<dbReference type="Pfam" id="PF00117">
    <property type="entry name" value="GATase"/>
    <property type="match status" value="1"/>
</dbReference>
<proteinExistence type="predicted"/>
<dbReference type="PANTHER" id="PTHR42695">
    <property type="entry name" value="GLUTAMINE AMIDOTRANSFERASE YLR126C-RELATED"/>
    <property type="match status" value="1"/>
</dbReference>
<dbReference type="GO" id="GO:0005829">
    <property type="term" value="C:cytosol"/>
    <property type="evidence" value="ECO:0007669"/>
    <property type="project" value="TreeGrafter"/>
</dbReference>
<name>A0AB37UDS6_9CYAN</name>
<accession>A0AB37UDS6</accession>
<keyword evidence="3" id="KW-1185">Reference proteome</keyword>
<dbReference type="Proteomes" id="UP000282574">
    <property type="component" value="Unassembled WGS sequence"/>
</dbReference>
<reference evidence="2 3" key="1">
    <citation type="journal article" date="2019" name="Genome Biol. Evol.">
        <title>Day and night: Metabolic profiles and evolutionary relationships of six axenic non-marine cyanobacteria.</title>
        <authorList>
            <person name="Will S.E."/>
            <person name="Henke P."/>
            <person name="Boedeker C."/>
            <person name="Huang S."/>
            <person name="Brinkmann H."/>
            <person name="Rohde M."/>
            <person name="Jarek M."/>
            <person name="Friedl T."/>
            <person name="Seufert S."/>
            <person name="Schumacher M."/>
            <person name="Overmann J."/>
            <person name="Neumann-Schaal M."/>
            <person name="Petersen J."/>
        </authorList>
    </citation>
    <scope>NUCLEOTIDE SEQUENCE [LARGE SCALE GENOMIC DNA]</scope>
    <source>
        <strain evidence="2 3">SAG 39.79</strain>
    </source>
</reference>
<dbReference type="SUPFAM" id="SSF52317">
    <property type="entry name" value="Class I glutamine amidotransferase-like"/>
    <property type="match status" value="1"/>
</dbReference>
<protein>
    <submittedName>
        <fullName evidence="2">GMP synthase</fullName>
    </submittedName>
</protein>
<evidence type="ECO:0000259" key="1">
    <source>
        <dbReference type="Pfam" id="PF00117"/>
    </source>
</evidence>
<dbReference type="CDD" id="cd01741">
    <property type="entry name" value="GATase1_1"/>
    <property type="match status" value="1"/>
</dbReference>
<evidence type="ECO:0000313" key="3">
    <source>
        <dbReference type="Proteomes" id="UP000282574"/>
    </source>
</evidence>
<dbReference type="RefSeq" id="WP_127024271.1">
    <property type="nucleotide sequence ID" value="NZ_JAVKZF010000001.1"/>
</dbReference>
<dbReference type="InterPro" id="IPR044992">
    <property type="entry name" value="ChyE-like"/>
</dbReference>